<protein>
    <recommendedName>
        <fullName evidence="3">Enoyl reductase (ER) domain-containing protein</fullName>
    </recommendedName>
</protein>
<evidence type="ECO:0000256" key="1">
    <source>
        <dbReference type="ARBA" id="ARBA00022857"/>
    </source>
</evidence>
<dbReference type="InterPro" id="IPR036291">
    <property type="entry name" value="NAD(P)-bd_dom_sf"/>
</dbReference>
<reference evidence="4 5" key="1">
    <citation type="journal article" date="2024" name="Nat. Commun.">
        <title>Phylogenomics reveals the evolutionary origins of lichenization in chlorophyte algae.</title>
        <authorList>
            <person name="Puginier C."/>
            <person name="Libourel C."/>
            <person name="Otte J."/>
            <person name="Skaloud P."/>
            <person name="Haon M."/>
            <person name="Grisel S."/>
            <person name="Petersen M."/>
            <person name="Berrin J.G."/>
            <person name="Delaux P.M."/>
            <person name="Dal Grande F."/>
            <person name="Keller J."/>
        </authorList>
    </citation>
    <scope>NUCLEOTIDE SEQUENCE [LARGE SCALE GENOMIC DNA]</scope>
    <source>
        <strain evidence="4 5">SAG 2145</strain>
    </source>
</reference>
<proteinExistence type="predicted"/>
<dbReference type="Proteomes" id="UP001438707">
    <property type="component" value="Unassembled WGS sequence"/>
</dbReference>
<keyword evidence="2" id="KW-0560">Oxidoreductase</keyword>
<evidence type="ECO:0000256" key="2">
    <source>
        <dbReference type="ARBA" id="ARBA00023002"/>
    </source>
</evidence>
<keyword evidence="1" id="KW-0521">NADP</keyword>
<dbReference type="InterPro" id="IPR013149">
    <property type="entry name" value="ADH-like_C"/>
</dbReference>
<dbReference type="InterPro" id="IPR011032">
    <property type="entry name" value="GroES-like_sf"/>
</dbReference>
<dbReference type="Gene3D" id="3.90.180.10">
    <property type="entry name" value="Medium-chain alcohol dehydrogenases, catalytic domain"/>
    <property type="match status" value="1"/>
</dbReference>
<evidence type="ECO:0000313" key="5">
    <source>
        <dbReference type="Proteomes" id="UP001438707"/>
    </source>
</evidence>
<keyword evidence="5" id="KW-1185">Reference proteome</keyword>
<dbReference type="SUPFAM" id="SSF51735">
    <property type="entry name" value="NAD(P)-binding Rossmann-fold domains"/>
    <property type="match status" value="1"/>
</dbReference>
<dbReference type="SUPFAM" id="SSF50129">
    <property type="entry name" value="GroES-like"/>
    <property type="match status" value="1"/>
</dbReference>
<dbReference type="GO" id="GO:0070402">
    <property type="term" value="F:NADPH binding"/>
    <property type="evidence" value="ECO:0007669"/>
    <property type="project" value="TreeGrafter"/>
</dbReference>
<gene>
    <name evidence="4" type="ORF">WJX74_009098</name>
</gene>
<dbReference type="PANTHER" id="PTHR48106">
    <property type="entry name" value="QUINONE OXIDOREDUCTASE PIG3-RELATED"/>
    <property type="match status" value="1"/>
</dbReference>
<organism evidence="4 5">
    <name type="scientific">Apatococcus lobatus</name>
    <dbReference type="NCBI Taxonomy" id="904363"/>
    <lineage>
        <taxon>Eukaryota</taxon>
        <taxon>Viridiplantae</taxon>
        <taxon>Chlorophyta</taxon>
        <taxon>core chlorophytes</taxon>
        <taxon>Trebouxiophyceae</taxon>
        <taxon>Chlorellales</taxon>
        <taxon>Chlorellaceae</taxon>
        <taxon>Apatococcus</taxon>
    </lineage>
</organism>
<dbReference type="SMART" id="SM00829">
    <property type="entry name" value="PKS_ER"/>
    <property type="match status" value="1"/>
</dbReference>
<name>A0AAW1S2F3_9CHLO</name>
<dbReference type="EMBL" id="JALJOS010000004">
    <property type="protein sequence ID" value="KAK9840389.1"/>
    <property type="molecule type" value="Genomic_DNA"/>
</dbReference>
<sequence>MLALGRVVGLPRPKLSQAVPHLLQVHKLLEQKSRLASAHSRAGVLKARSLSTQLGIQVTDYKKDSLDGLVLKELAFPEAGPGQAVVRLVLRPINPVDLELLHGAKAANIKLPYIPGFEGLGIVEQPAAGSEKFEKGQRVVGLSFAGPGAWQQYVAVPESQLIAVPASVSDEAAAQFYVNPITAYGLLEALAVPKGEWLLQTAAGSVLGRLLITLAKREGVKTINVVRRSAQKDELLTLGADEVIATDEEDIPERVAQITDGKGAWAAANPIGGDITAQLVAAVRSEGTVHLYGTLSGDTAIAPIWDLIGGKTLTGFSMPKWIRGLGDERRFATALAVMDLIEQKVIEPLTGPTYKLQDFKAAIKASTEVGRGGKILLSG</sequence>
<accession>A0AAW1S2F3</accession>
<dbReference type="PANTHER" id="PTHR48106:SF2">
    <property type="entry name" value="ZN2+-BINDING DEHYDROGENASE"/>
    <property type="match status" value="1"/>
</dbReference>
<dbReference type="CDD" id="cd05282">
    <property type="entry name" value="ETR_like"/>
    <property type="match status" value="1"/>
</dbReference>
<dbReference type="AlphaFoldDB" id="A0AAW1S2F3"/>
<evidence type="ECO:0000259" key="3">
    <source>
        <dbReference type="SMART" id="SM00829"/>
    </source>
</evidence>
<dbReference type="InterPro" id="IPR013154">
    <property type="entry name" value="ADH-like_N"/>
</dbReference>
<dbReference type="Gene3D" id="3.40.50.720">
    <property type="entry name" value="NAD(P)-binding Rossmann-like Domain"/>
    <property type="match status" value="1"/>
</dbReference>
<dbReference type="Pfam" id="PF08240">
    <property type="entry name" value="ADH_N"/>
    <property type="match status" value="1"/>
</dbReference>
<dbReference type="InterPro" id="IPR020843">
    <property type="entry name" value="ER"/>
</dbReference>
<comment type="caution">
    <text evidence="4">The sequence shown here is derived from an EMBL/GenBank/DDBJ whole genome shotgun (WGS) entry which is preliminary data.</text>
</comment>
<dbReference type="GO" id="GO:0016651">
    <property type="term" value="F:oxidoreductase activity, acting on NAD(P)H"/>
    <property type="evidence" value="ECO:0007669"/>
    <property type="project" value="TreeGrafter"/>
</dbReference>
<dbReference type="Pfam" id="PF00107">
    <property type="entry name" value="ADH_zinc_N"/>
    <property type="match status" value="1"/>
</dbReference>
<feature type="domain" description="Enoyl reductase (ER)" evidence="3">
    <location>
        <begin position="64"/>
        <end position="377"/>
    </location>
</feature>
<evidence type="ECO:0000313" key="4">
    <source>
        <dbReference type="EMBL" id="KAK9840389.1"/>
    </source>
</evidence>